<dbReference type="PANTHER" id="PTHR46148:SF52">
    <property type="entry name" value="OS04G0603800 PROTEIN"/>
    <property type="match status" value="1"/>
</dbReference>
<proteinExistence type="predicted"/>
<name>A0AAF0ZW46_SOLVR</name>
<dbReference type="InterPro" id="IPR036397">
    <property type="entry name" value="RNaseH_sf"/>
</dbReference>
<sequence length="209" mass="24230">MLPWAEFWYNTAFHSFAGVTPFQVLYGREPPTISRYVLGSAADDLVEKYMLERDGVLVLLRNNLSETQISMKLYADARRTDLQLEVGDWAFVKLKPYRQLSLRLQHHHKLGRKYFGPYRVLKRIGYVVYKLDMPVDARIHPVFHISMLKKSVGTPAEQVTPLLQVPVEDQHPPKLKDKVLDWEGSIVMDQPDQVSREIENGPETIRKSQ</sequence>
<organism evidence="2 3">
    <name type="scientific">Solanum verrucosum</name>
    <dbReference type="NCBI Taxonomy" id="315347"/>
    <lineage>
        <taxon>Eukaryota</taxon>
        <taxon>Viridiplantae</taxon>
        <taxon>Streptophyta</taxon>
        <taxon>Embryophyta</taxon>
        <taxon>Tracheophyta</taxon>
        <taxon>Spermatophyta</taxon>
        <taxon>Magnoliopsida</taxon>
        <taxon>eudicotyledons</taxon>
        <taxon>Gunneridae</taxon>
        <taxon>Pentapetalae</taxon>
        <taxon>asterids</taxon>
        <taxon>lamiids</taxon>
        <taxon>Solanales</taxon>
        <taxon>Solanaceae</taxon>
        <taxon>Solanoideae</taxon>
        <taxon>Solaneae</taxon>
        <taxon>Solanum</taxon>
    </lineage>
</organism>
<dbReference type="AlphaFoldDB" id="A0AAF0ZW46"/>
<gene>
    <name evidence="2" type="ORF">MTR67_045378</name>
</gene>
<dbReference type="GO" id="GO:0003676">
    <property type="term" value="F:nucleic acid binding"/>
    <property type="evidence" value="ECO:0007669"/>
    <property type="project" value="InterPro"/>
</dbReference>
<evidence type="ECO:0000313" key="3">
    <source>
        <dbReference type="Proteomes" id="UP001234989"/>
    </source>
</evidence>
<dbReference type="Proteomes" id="UP001234989">
    <property type="component" value="Chromosome 10"/>
</dbReference>
<feature type="domain" description="Tf2-1-like SH3-like" evidence="1">
    <location>
        <begin position="87"/>
        <end position="151"/>
    </location>
</feature>
<accession>A0AAF0ZW46</accession>
<protein>
    <recommendedName>
        <fullName evidence="1">Tf2-1-like SH3-like domain-containing protein</fullName>
    </recommendedName>
</protein>
<evidence type="ECO:0000313" key="2">
    <source>
        <dbReference type="EMBL" id="WMV51993.1"/>
    </source>
</evidence>
<dbReference type="InterPro" id="IPR056924">
    <property type="entry name" value="SH3_Tf2-1"/>
</dbReference>
<dbReference type="PANTHER" id="PTHR46148">
    <property type="entry name" value="CHROMO DOMAIN-CONTAINING PROTEIN"/>
    <property type="match status" value="1"/>
</dbReference>
<dbReference type="Gene3D" id="3.30.420.10">
    <property type="entry name" value="Ribonuclease H-like superfamily/Ribonuclease H"/>
    <property type="match status" value="1"/>
</dbReference>
<dbReference type="Pfam" id="PF24626">
    <property type="entry name" value="SH3_Tf2-1"/>
    <property type="match status" value="1"/>
</dbReference>
<keyword evidence="3" id="KW-1185">Reference proteome</keyword>
<dbReference type="EMBL" id="CP133621">
    <property type="protein sequence ID" value="WMV51993.1"/>
    <property type="molecule type" value="Genomic_DNA"/>
</dbReference>
<evidence type="ECO:0000259" key="1">
    <source>
        <dbReference type="Pfam" id="PF24626"/>
    </source>
</evidence>
<reference evidence="2" key="1">
    <citation type="submission" date="2023-08" db="EMBL/GenBank/DDBJ databases">
        <title>A de novo genome assembly of Solanum verrucosum Schlechtendal, a Mexican diploid species geographically isolated from the other diploid A-genome species in potato relatives.</title>
        <authorList>
            <person name="Hosaka K."/>
        </authorList>
    </citation>
    <scope>NUCLEOTIDE SEQUENCE</scope>
    <source>
        <tissue evidence="2">Young leaves</tissue>
    </source>
</reference>